<feature type="active site" description="Proton donor" evidence="15">
    <location>
        <position position="82"/>
    </location>
</feature>
<comment type="catalytic activity">
    <reaction evidence="12 14">
        <text>5-amino-6-(5-phospho-D-ribitylamino)uracil + NADP(+) = 5-amino-6-(5-phospho-D-ribosylamino)uracil + NADPH + H(+)</text>
        <dbReference type="Rhea" id="RHEA:17845"/>
        <dbReference type="ChEBI" id="CHEBI:15378"/>
        <dbReference type="ChEBI" id="CHEBI:57783"/>
        <dbReference type="ChEBI" id="CHEBI:58349"/>
        <dbReference type="ChEBI" id="CHEBI:58421"/>
        <dbReference type="ChEBI" id="CHEBI:58453"/>
        <dbReference type="EC" id="1.1.1.193"/>
    </reaction>
</comment>
<dbReference type="GO" id="GO:0008703">
    <property type="term" value="F:5-amino-6-(5-phosphoribosylamino)uracil reductase activity"/>
    <property type="evidence" value="ECO:0007669"/>
    <property type="project" value="UniProtKB-EC"/>
</dbReference>
<evidence type="ECO:0000256" key="16">
    <source>
        <dbReference type="PIRSR" id="PIRSR006769-2"/>
    </source>
</evidence>
<keyword evidence="6 14" id="KW-0686">Riboflavin biosynthesis</keyword>
<evidence type="ECO:0000256" key="8">
    <source>
        <dbReference type="ARBA" id="ARBA00022833"/>
    </source>
</evidence>
<evidence type="ECO:0000256" key="2">
    <source>
        <dbReference type="ARBA" id="ARBA00004882"/>
    </source>
</evidence>
<dbReference type="PANTHER" id="PTHR38011">
    <property type="entry name" value="DIHYDROFOLATE REDUCTASE FAMILY PROTEIN (AFU_ORTHOLOGUE AFUA_8G06820)"/>
    <property type="match status" value="1"/>
</dbReference>
<evidence type="ECO:0000256" key="5">
    <source>
        <dbReference type="ARBA" id="ARBA00007417"/>
    </source>
</evidence>
<dbReference type="GO" id="GO:0008270">
    <property type="term" value="F:zinc ion binding"/>
    <property type="evidence" value="ECO:0007669"/>
    <property type="project" value="InterPro"/>
</dbReference>
<comment type="cofactor">
    <cofactor evidence="14 17">
        <name>Zn(2+)</name>
        <dbReference type="ChEBI" id="CHEBI:29105"/>
    </cofactor>
    <text evidence="14 17">Binds 1 zinc ion.</text>
</comment>
<feature type="binding site" evidence="17">
    <location>
        <position position="117"/>
    </location>
    <ligand>
        <name>Zn(2+)</name>
        <dbReference type="ChEBI" id="CHEBI:29105"/>
        <note>catalytic</note>
    </ligand>
</feature>
<dbReference type="EMBL" id="FP929050">
    <property type="protein sequence ID" value="CBL14399.1"/>
    <property type="molecule type" value="Genomic_DNA"/>
</dbReference>
<dbReference type="PROSITE" id="PS51747">
    <property type="entry name" value="CYT_DCMP_DEAMINASES_2"/>
    <property type="match status" value="1"/>
</dbReference>
<proteinExistence type="inferred from homology"/>
<evidence type="ECO:0000256" key="12">
    <source>
        <dbReference type="ARBA" id="ARBA00049861"/>
    </source>
</evidence>
<keyword evidence="9 14" id="KW-0521">NADP</keyword>
<keyword evidence="8 14" id="KW-0862">Zinc</keyword>
<dbReference type="UniPathway" id="UPA00275">
    <property type="reaction ID" value="UER00401"/>
</dbReference>
<dbReference type="InterPro" id="IPR050765">
    <property type="entry name" value="Riboflavin_Biosynth_HTPR"/>
</dbReference>
<dbReference type="Pfam" id="PF01872">
    <property type="entry name" value="RibD_C"/>
    <property type="match status" value="1"/>
</dbReference>
<feature type="binding site" evidence="16">
    <location>
        <position position="187"/>
    </location>
    <ligand>
        <name>NADP(+)</name>
        <dbReference type="ChEBI" id="CHEBI:58349"/>
    </ligand>
</feature>
<evidence type="ECO:0000256" key="11">
    <source>
        <dbReference type="ARBA" id="ARBA00023268"/>
    </source>
</evidence>
<dbReference type="GO" id="GO:0009231">
    <property type="term" value="P:riboflavin biosynthetic process"/>
    <property type="evidence" value="ECO:0007669"/>
    <property type="project" value="UniProtKB-UniPathway"/>
</dbReference>
<dbReference type="EC" id="1.1.1.193" evidence="14"/>
<evidence type="ECO:0000256" key="10">
    <source>
        <dbReference type="ARBA" id="ARBA00023002"/>
    </source>
</evidence>
<evidence type="ECO:0000256" key="17">
    <source>
        <dbReference type="PIRSR" id="PIRSR006769-3"/>
    </source>
</evidence>
<feature type="binding site" evidence="16">
    <location>
        <position position="237"/>
    </location>
    <ligand>
        <name>substrate</name>
    </ligand>
</feature>
<evidence type="ECO:0000259" key="18">
    <source>
        <dbReference type="PROSITE" id="PS51747"/>
    </source>
</evidence>
<dbReference type="GO" id="GO:0008835">
    <property type="term" value="F:diaminohydroxyphosphoribosylaminopyrimidine deaminase activity"/>
    <property type="evidence" value="ECO:0007669"/>
    <property type="project" value="UniProtKB-EC"/>
</dbReference>
<evidence type="ECO:0000256" key="6">
    <source>
        <dbReference type="ARBA" id="ARBA00022619"/>
    </source>
</evidence>
<dbReference type="PATRIC" id="fig|718255.3.peg.1652"/>
<dbReference type="InterPro" id="IPR024072">
    <property type="entry name" value="DHFR-like_dom_sf"/>
</dbReference>
<dbReference type="EC" id="3.5.4.26" evidence="14"/>
<gene>
    <name evidence="19" type="ORF">RO1_42380</name>
</gene>
<comment type="similarity">
    <text evidence="5 14">In the C-terminal section; belongs to the HTP reductase family.</text>
</comment>
<dbReference type="InterPro" id="IPR002125">
    <property type="entry name" value="CMP_dCMP_dom"/>
</dbReference>
<name>D4L459_9FIRM</name>
<dbReference type="InterPro" id="IPR016193">
    <property type="entry name" value="Cytidine_deaminase-like"/>
</dbReference>
<dbReference type="PROSITE" id="PS00903">
    <property type="entry name" value="CYT_DCMP_DEAMINASES_1"/>
    <property type="match status" value="1"/>
</dbReference>
<sequence>MAIEYSRSVYSIVMKQQRLQILSCRKGKIFMQQERYMRRAMELAELGRGWTKTNPVVGAVLVKEDRIIGEGYHKKFGGLHAEREALADCRSRGEDPAGADLYVTLEPCCHYGKTPPCTQAVIEAGISHVFVGAKDINPLVAGGGIRQLREQGILVTEGVLQEECEYQNRVFFHYIQTKLPYVRMKYAMTLDGKIASASGKSKWITGEAAREQVHRMRHEMTGIMVGAGTVIADDPMLNCRLPQTKDPVRIVCDTTLRIPLKSRIVQTAEEQKTIIATCCQDEARIREYQKYACRIIVTEQADGKVDLKELMRQLGADGIESVLLEGGAMLNWSALEAGIVNEVYAYVAPKLFGGADAKSPVAGMGVDHPDDAYCMVSQRVQQVGEDILIAGELKNK</sequence>
<protein>
    <recommendedName>
        <fullName evidence="14">Riboflavin biosynthesis protein RibD</fullName>
    </recommendedName>
    <domain>
        <recommendedName>
            <fullName evidence="14">Diaminohydroxyphosphoribosylaminopyrimidine deaminase</fullName>
            <shortName evidence="14">DRAP deaminase</shortName>
            <ecNumber evidence="14">3.5.4.26</ecNumber>
        </recommendedName>
        <alternativeName>
            <fullName evidence="14">Riboflavin-specific deaminase</fullName>
        </alternativeName>
    </domain>
    <domain>
        <recommendedName>
            <fullName evidence="14">5-amino-6-(5-phosphoribosylamino)uracil reductase</fullName>
            <ecNumber evidence="14">1.1.1.193</ecNumber>
        </recommendedName>
        <alternativeName>
            <fullName evidence="14">HTP reductase</fullName>
        </alternativeName>
    </domain>
</protein>
<dbReference type="Pfam" id="PF00383">
    <property type="entry name" value="dCMP_cyt_deam_1"/>
    <property type="match status" value="1"/>
</dbReference>
<comment type="pathway">
    <text evidence="2 14">Cofactor biosynthesis; riboflavin biosynthesis; 5-amino-6-(D-ribitylamino)uracil from GTP: step 2/4.</text>
</comment>
<dbReference type="InterPro" id="IPR011549">
    <property type="entry name" value="RibD_C"/>
</dbReference>
<feature type="binding site" evidence="16">
    <location>
        <begin position="327"/>
        <end position="333"/>
    </location>
    <ligand>
        <name>NADP(+)</name>
        <dbReference type="ChEBI" id="CHEBI:58349"/>
    </ligand>
</feature>
<keyword evidence="10 14" id="KW-0560">Oxidoreductase</keyword>
<dbReference type="SUPFAM" id="SSF53597">
    <property type="entry name" value="Dihydrofolate reductase-like"/>
    <property type="match status" value="1"/>
</dbReference>
<dbReference type="Gene3D" id="3.40.430.10">
    <property type="entry name" value="Dihydrofolate Reductase, subunit A"/>
    <property type="match status" value="1"/>
</dbReference>
<feature type="binding site" evidence="16">
    <location>
        <position position="217"/>
    </location>
    <ligand>
        <name>substrate</name>
    </ligand>
</feature>
<dbReference type="HOGENOM" id="CLU_036590_1_2_9"/>
<dbReference type="InterPro" id="IPR004794">
    <property type="entry name" value="Eubact_RibD"/>
</dbReference>
<dbReference type="CDD" id="cd01284">
    <property type="entry name" value="Riboflavin_deaminase-reductase"/>
    <property type="match status" value="1"/>
</dbReference>
<feature type="binding site" evidence="16">
    <location>
        <position position="229"/>
    </location>
    <ligand>
        <name>NADP(+)</name>
        <dbReference type="ChEBI" id="CHEBI:58349"/>
    </ligand>
</feature>
<feature type="binding site" evidence="17">
    <location>
        <position position="108"/>
    </location>
    <ligand>
        <name>Zn(2+)</name>
        <dbReference type="ChEBI" id="CHEBI:29105"/>
        <note>catalytic</note>
    </ligand>
</feature>
<feature type="binding site" evidence="16">
    <location>
        <position position="233"/>
    </location>
    <ligand>
        <name>NADP(+)</name>
        <dbReference type="ChEBI" id="CHEBI:58349"/>
    </ligand>
</feature>
<evidence type="ECO:0000313" key="19">
    <source>
        <dbReference type="EMBL" id="CBL14399.1"/>
    </source>
</evidence>
<evidence type="ECO:0000256" key="7">
    <source>
        <dbReference type="ARBA" id="ARBA00022723"/>
    </source>
</evidence>
<dbReference type="Proteomes" id="UP000008953">
    <property type="component" value="Chromosome"/>
</dbReference>
<evidence type="ECO:0000256" key="13">
    <source>
        <dbReference type="ARBA" id="ARBA00049886"/>
    </source>
</evidence>
<evidence type="ECO:0000256" key="1">
    <source>
        <dbReference type="ARBA" id="ARBA00002151"/>
    </source>
</evidence>
<feature type="domain" description="CMP/dCMP-type deaminase" evidence="18">
    <location>
        <begin position="31"/>
        <end position="156"/>
    </location>
</feature>
<keyword evidence="11" id="KW-0511">Multifunctional enzyme</keyword>
<keyword evidence="14 19" id="KW-0378">Hydrolase</keyword>
<dbReference type="PANTHER" id="PTHR38011:SF7">
    <property type="entry name" value="2,5-DIAMINO-6-RIBOSYLAMINO-4(3H)-PYRIMIDINONE 5'-PHOSPHATE REDUCTASE"/>
    <property type="match status" value="1"/>
</dbReference>
<reference evidence="19" key="2">
    <citation type="submission" date="2010-03" db="EMBL/GenBank/DDBJ databases">
        <authorList>
            <person name="Pajon A."/>
        </authorList>
    </citation>
    <scope>NUCLEOTIDE SEQUENCE [LARGE SCALE GENOMIC DNA]</scope>
    <source>
        <strain evidence="19">XB6B4</strain>
    </source>
</reference>
<evidence type="ECO:0000256" key="4">
    <source>
        <dbReference type="ARBA" id="ARBA00005259"/>
    </source>
</evidence>
<feature type="binding site" evidence="16">
    <location>
        <position position="203"/>
    </location>
    <ligand>
        <name>substrate</name>
    </ligand>
</feature>
<dbReference type="PIRSF" id="PIRSF006769">
    <property type="entry name" value="RibD"/>
    <property type="match status" value="1"/>
</dbReference>
<evidence type="ECO:0000256" key="14">
    <source>
        <dbReference type="PIRNR" id="PIRNR006769"/>
    </source>
</evidence>
<comment type="similarity">
    <text evidence="4 14">In the N-terminal section; belongs to the cytidine and deoxycytidylate deaminase family.</text>
</comment>
<dbReference type="Gene3D" id="3.40.140.10">
    <property type="entry name" value="Cytidine Deaminase, domain 2"/>
    <property type="match status" value="1"/>
</dbReference>
<evidence type="ECO:0000256" key="9">
    <source>
        <dbReference type="ARBA" id="ARBA00022857"/>
    </source>
</evidence>
<keyword evidence="7 14" id="KW-0479">Metal-binding</keyword>
<dbReference type="InterPro" id="IPR016192">
    <property type="entry name" value="APOBEC/CMP_deaminase_Zn-bd"/>
</dbReference>
<dbReference type="NCBIfam" id="TIGR00326">
    <property type="entry name" value="eubact_ribD"/>
    <property type="match status" value="1"/>
</dbReference>
<dbReference type="NCBIfam" id="TIGR00227">
    <property type="entry name" value="ribD_Cterm"/>
    <property type="match status" value="1"/>
</dbReference>
<dbReference type="InterPro" id="IPR002734">
    <property type="entry name" value="RibDG_C"/>
</dbReference>
<feature type="binding site" evidence="16">
    <location>
        <position position="325"/>
    </location>
    <ligand>
        <name>substrate</name>
    </ligand>
</feature>
<evidence type="ECO:0000256" key="15">
    <source>
        <dbReference type="PIRSR" id="PIRSR006769-1"/>
    </source>
</evidence>
<feature type="binding site" evidence="17">
    <location>
        <position position="80"/>
    </location>
    <ligand>
        <name>Zn(2+)</name>
        <dbReference type="ChEBI" id="CHEBI:29105"/>
        <note>catalytic</note>
    </ligand>
</feature>
<feature type="binding site" evidence="16">
    <location>
        <position position="254"/>
    </location>
    <ligand>
        <name>NADP(+)</name>
        <dbReference type="ChEBI" id="CHEBI:58349"/>
    </ligand>
</feature>
<reference evidence="19" key="1">
    <citation type="submission" date="2010-03" db="EMBL/GenBank/DDBJ databases">
        <title>The genome sequence of Roseburia intestinalis XB6B4.</title>
        <authorList>
            <consortium name="metaHIT consortium -- http://www.metahit.eu/"/>
            <person name="Pajon A."/>
            <person name="Turner K."/>
            <person name="Parkhill J."/>
            <person name="Bernalier A."/>
        </authorList>
    </citation>
    <scope>NUCLEOTIDE SEQUENCE [LARGE SCALE GENOMIC DNA]</scope>
    <source>
        <strain evidence="19">XB6B4</strain>
    </source>
</reference>
<comment type="function">
    <text evidence="1 14">Converts 2,5-diamino-6-(ribosylamino)-4(3h)-pyrimidinone 5'-phosphate into 5-amino-6-(ribosylamino)-2,4(1h,3h)-pyrimidinedione 5'-phosphate.</text>
</comment>
<feature type="binding site" evidence="16">
    <location>
        <position position="201"/>
    </location>
    <ligand>
        <name>substrate</name>
    </ligand>
</feature>
<dbReference type="GO" id="GO:0050661">
    <property type="term" value="F:NADP binding"/>
    <property type="evidence" value="ECO:0007669"/>
    <property type="project" value="InterPro"/>
</dbReference>
<dbReference type="SUPFAM" id="SSF53927">
    <property type="entry name" value="Cytidine deaminase-like"/>
    <property type="match status" value="1"/>
</dbReference>
<organism evidence="19">
    <name type="scientific">Roseburia intestinalis XB6B4</name>
    <dbReference type="NCBI Taxonomy" id="718255"/>
    <lineage>
        <taxon>Bacteria</taxon>
        <taxon>Bacillati</taxon>
        <taxon>Bacillota</taxon>
        <taxon>Clostridia</taxon>
        <taxon>Lachnospirales</taxon>
        <taxon>Lachnospiraceae</taxon>
        <taxon>Roseburia</taxon>
    </lineage>
</organism>
<accession>D4L459</accession>
<dbReference type="AlphaFoldDB" id="D4L459"/>
<feature type="binding site" evidence="16">
    <location>
        <position position="240"/>
    </location>
    <ligand>
        <name>substrate</name>
    </ligand>
</feature>
<evidence type="ECO:0000256" key="3">
    <source>
        <dbReference type="ARBA" id="ARBA00004910"/>
    </source>
</evidence>
<dbReference type="KEGG" id="rix:RO1_42380"/>
<comment type="pathway">
    <text evidence="3 14">Cofactor biosynthesis; riboflavin biosynthesis; 5-amino-6-(D-ribitylamino)uracil from GTP: step 3/4.</text>
</comment>
<comment type="catalytic activity">
    <reaction evidence="13 14">
        <text>2,5-diamino-6-hydroxy-4-(5-phosphoribosylamino)-pyrimidine + H2O + H(+) = 5-amino-6-(5-phospho-D-ribosylamino)uracil + NH4(+)</text>
        <dbReference type="Rhea" id="RHEA:21868"/>
        <dbReference type="ChEBI" id="CHEBI:15377"/>
        <dbReference type="ChEBI" id="CHEBI:15378"/>
        <dbReference type="ChEBI" id="CHEBI:28938"/>
        <dbReference type="ChEBI" id="CHEBI:58453"/>
        <dbReference type="ChEBI" id="CHEBI:58614"/>
        <dbReference type="EC" id="3.5.4.26"/>
    </reaction>
</comment>